<comment type="caution">
    <text evidence="13">The sequence shown here is derived from an EMBL/GenBank/DDBJ whole genome shotgun (WGS) entry which is preliminary data.</text>
</comment>
<keyword evidence="8" id="KW-0862">Zinc</keyword>
<evidence type="ECO:0000256" key="11">
    <source>
        <dbReference type="ARBA" id="ARBA00049893"/>
    </source>
</evidence>
<dbReference type="SUPFAM" id="SSF64438">
    <property type="entry name" value="CNF1/YfiH-like putative cysteine hydrolases"/>
    <property type="match status" value="1"/>
</dbReference>
<reference evidence="13 14" key="1">
    <citation type="submission" date="2020-08" db="EMBL/GenBank/DDBJ databases">
        <title>A Genomic Blueprint of the Chicken Gut Microbiome.</title>
        <authorList>
            <person name="Gilroy R."/>
            <person name="Ravi A."/>
            <person name="Getino M."/>
            <person name="Pursley I."/>
            <person name="Horton D.L."/>
            <person name="Alikhan N.-F."/>
            <person name="Baker D."/>
            <person name="Gharbi K."/>
            <person name="Hall N."/>
            <person name="Watson M."/>
            <person name="Adriaenssens E.M."/>
            <person name="Foster-Nyarko E."/>
            <person name="Jarju S."/>
            <person name="Secka A."/>
            <person name="Antonio M."/>
            <person name="Oren A."/>
            <person name="Chaudhuri R."/>
            <person name="La Ragione R.M."/>
            <person name="Hildebrand F."/>
            <person name="Pallen M.J."/>
        </authorList>
    </citation>
    <scope>NUCLEOTIDE SEQUENCE [LARGE SCALE GENOMIC DNA]</scope>
    <source>
        <strain evidence="13 14">Sa1YVA6</strain>
    </source>
</reference>
<dbReference type="CDD" id="cd16833">
    <property type="entry name" value="YfiH"/>
    <property type="match status" value="1"/>
</dbReference>
<evidence type="ECO:0000256" key="9">
    <source>
        <dbReference type="ARBA" id="ARBA00047989"/>
    </source>
</evidence>
<dbReference type="RefSeq" id="WP_191705422.1">
    <property type="nucleotide sequence ID" value="NZ_JACSPW010000027.1"/>
</dbReference>
<dbReference type="InterPro" id="IPR038371">
    <property type="entry name" value="Cu_polyphenol_OxRdtase_sf"/>
</dbReference>
<comment type="catalytic activity">
    <reaction evidence="1">
        <text>inosine + phosphate = alpha-D-ribose 1-phosphate + hypoxanthine</text>
        <dbReference type="Rhea" id="RHEA:27646"/>
        <dbReference type="ChEBI" id="CHEBI:17368"/>
        <dbReference type="ChEBI" id="CHEBI:17596"/>
        <dbReference type="ChEBI" id="CHEBI:43474"/>
        <dbReference type="ChEBI" id="CHEBI:57720"/>
        <dbReference type="EC" id="2.4.2.1"/>
    </reaction>
    <physiologicalReaction direction="left-to-right" evidence="1">
        <dbReference type="Rhea" id="RHEA:27647"/>
    </physiologicalReaction>
</comment>
<keyword evidence="7" id="KW-0378">Hydrolase</keyword>
<evidence type="ECO:0000256" key="7">
    <source>
        <dbReference type="ARBA" id="ARBA00022801"/>
    </source>
</evidence>
<evidence type="ECO:0000313" key="13">
    <source>
        <dbReference type="EMBL" id="MBD8034937.1"/>
    </source>
</evidence>
<comment type="similarity">
    <text evidence="4 12">Belongs to the purine nucleoside phosphorylase YfiH/LACC1 family.</text>
</comment>
<name>A0ABR8XSP7_9BACL</name>
<comment type="catalytic activity">
    <reaction evidence="10">
        <text>adenosine + phosphate = alpha-D-ribose 1-phosphate + adenine</text>
        <dbReference type="Rhea" id="RHEA:27642"/>
        <dbReference type="ChEBI" id="CHEBI:16335"/>
        <dbReference type="ChEBI" id="CHEBI:16708"/>
        <dbReference type="ChEBI" id="CHEBI:43474"/>
        <dbReference type="ChEBI" id="CHEBI:57720"/>
        <dbReference type="EC" id="2.4.2.1"/>
    </reaction>
    <physiologicalReaction direction="left-to-right" evidence="10">
        <dbReference type="Rhea" id="RHEA:27643"/>
    </physiologicalReaction>
</comment>
<dbReference type="Pfam" id="PF02578">
    <property type="entry name" value="Cu-oxidase_4"/>
    <property type="match status" value="1"/>
</dbReference>
<dbReference type="Proteomes" id="UP000600565">
    <property type="component" value="Unassembled WGS sequence"/>
</dbReference>
<proteinExistence type="inferred from homology"/>
<dbReference type="NCBIfam" id="TIGR00726">
    <property type="entry name" value="peptidoglycan editing factor PgeF"/>
    <property type="match status" value="1"/>
</dbReference>
<protein>
    <recommendedName>
        <fullName evidence="12">Purine nucleoside phosphorylase</fullName>
    </recommendedName>
</protein>
<dbReference type="InterPro" id="IPR011324">
    <property type="entry name" value="Cytotoxic_necrot_fac-like_cat"/>
</dbReference>
<evidence type="ECO:0000256" key="10">
    <source>
        <dbReference type="ARBA" id="ARBA00048968"/>
    </source>
</evidence>
<comment type="cofactor">
    <cofactor evidence="2">
        <name>Zn(2+)</name>
        <dbReference type="ChEBI" id="CHEBI:29105"/>
    </cofactor>
</comment>
<dbReference type="PANTHER" id="PTHR30616:SF2">
    <property type="entry name" value="PURINE NUCLEOSIDE PHOSPHORYLASE LACC1"/>
    <property type="match status" value="1"/>
</dbReference>
<evidence type="ECO:0000256" key="3">
    <source>
        <dbReference type="ARBA" id="ARBA00003215"/>
    </source>
</evidence>
<keyword evidence="5" id="KW-0808">Transferase</keyword>
<gene>
    <name evidence="13" type="primary">pgeF</name>
    <name evidence="13" type="ORF">H9632_17900</name>
</gene>
<sequence length="253" mass="28687">MKVKFYENNVKRVMGITLKDSAFSEDNNMALHVCKNEANIIENRKQLASLLETDLSDFVCANQTHSANFFRVEKSEIGKGATDNATAISDTDALYTYESNVVISSFTADCVPVLFYNEKTNLVGAVHSGWQGTIKEITLKLLQHLNTQENCDMRDLKVLIGPAISQEKFEVDADVQEKFNALGYADEFMYWNEDTGKFHIDNQLTVKKQCMLAGVPEENITIDRMCTFLDDDGFSHRQDRGTGRHLSFIMRKE</sequence>
<evidence type="ECO:0000313" key="14">
    <source>
        <dbReference type="Proteomes" id="UP000600565"/>
    </source>
</evidence>
<dbReference type="EMBL" id="JACSPW010000027">
    <property type="protein sequence ID" value="MBD8034937.1"/>
    <property type="molecule type" value="Genomic_DNA"/>
</dbReference>
<comment type="function">
    <text evidence="3">Purine nucleoside enzyme that catalyzes the phosphorolysis of adenosine and inosine nucleosides, yielding D-ribose 1-phosphate and the respective free bases, adenine and hypoxanthine. Also catalyzes the phosphorolysis of S-methyl-5'-thioadenosine into adenine and S-methyl-5-thio-alpha-D-ribose 1-phosphate. Also has adenosine deaminase activity.</text>
</comment>
<evidence type="ECO:0000256" key="12">
    <source>
        <dbReference type="RuleBase" id="RU361274"/>
    </source>
</evidence>
<keyword evidence="6" id="KW-0479">Metal-binding</keyword>
<comment type="catalytic activity">
    <reaction evidence="11">
        <text>S-methyl-5'-thioadenosine + phosphate = 5-(methylsulfanyl)-alpha-D-ribose 1-phosphate + adenine</text>
        <dbReference type="Rhea" id="RHEA:11852"/>
        <dbReference type="ChEBI" id="CHEBI:16708"/>
        <dbReference type="ChEBI" id="CHEBI:17509"/>
        <dbReference type="ChEBI" id="CHEBI:43474"/>
        <dbReference type="ChEBI" id="CHEBI:58533"/>
        <dbReference type="EC" id="2.4.2.28"/>
    </reaction>
    <physiologicalReaction direction="left-to-right" evidence="11">
        <dbReference type="Rhea" id="RHEA:11853"/>
    </physiologicalReaction>
</comment>
<accession>A0ABR8XSP7</accession>
<dbReference type="InterPro" id="IPR003730">
    <property type="entry name" value="Cu_polyphenol_OxRdtase"/>
</dbReference>
<dbReference type="Gene3D" id="3.60.140.10">
    <property type="entry name" value="CNF1/YfiH-like putative cysteine hydrolases"/>
    <property type="match status" value="1"/>
</dbReference>
<dbReference type="PANTHER" id="PTHR30616">
    <property type="entry name" value="UNCHARACTERIZED PROTEIN YFIH"/>
    <property type="match status" value="1"/>
</dbReference>
<evidence type="ECO:0000256" key="4">
    <source>
        <dbReference type="ARBA" id="ARBA00007353"/>
    </source>
</evidence>
<evidence type="ECO:0000256" key="2">
    <source>
        <dbReference type="ARBA" id="ARBA00001947"/>
    </source>
</evidence>
<evidence type="ECO:0000256" key="1">
    <source>
        <dbReference type="ARBA" id="ARBA00000553"/>
    </source>
</evidence>
<comment type="catalytic activity">
    <reaction evidence="9">
        <text>adenosine + H2O + H(+) = inosine + NH4(+)</text>
        <dbReference type="Rhea" id="RHEA:24408"/>
        <dbReference type="ChEBI" id="CHEBI:15377"/>
        <dbReference type="ChEBI" id="CHEBI:15378"/>
        <dbReference type="ChEBI" id="CHEBI:16335"/>
        <dbReference type="ChEBI" id="CHEBI:17596"/>
        <dbReference type="ChEBI" id="CHEBI:28938"/>
        <dbReference type="EC" id="3.5.4.4"/>
    </reaction>
    <physiologicalReaction direction="left-to-right" evidence="9">
        <dbReference type="Rhea" id="RHEA:24409"/>
    </physiologicalReaction>
</comment>
<organism evidence="13 14">
    <name type="scientific">Solibacillus merdavium</name>
    <dbReference type="NCBI Taxonomy" id="2762218"/>
    <lineage>
        <taxon>Bacteria</taxon>
        <taxon>Bacillati</taxon>
        <taxon>Bacillota</taxon>
        <taxon>Bacilli</taxon>
        <taxon>Bacillales</taxon>
        <taxon>Caryophanaceae</taxon>
        <taxon>Solibacillus</taxon>
    </lineage>
</organism>
<evidence type="ECO:0000256" key="6">
    <source>
        <dbReference type="ARBA" id="ARBA00022723"/>
    </source>
</evidence>
<keyword evidence="14" id="KW-1185">Reference proteome</keyword>
<evidence type="ECO:0000256" key="8">
    <source>
        <dbReference type="ARBA" id="ARBA00022833"/>
    </source>
</evidence>
<evidence type="ECO:0000256" key="5">
    <source>
        <dbReference type="ARBA" id="ARBA00022679"/>
    </source>
</evidence>